<reference evidence="3" key="1">
    <citation type="submission" date="2017-03" db="EMBL/GenBank/DDBJ databases">
        <title>Genomes of endolithic fungi from Antarctica.</title>
        <authorList>
            <person name="Coleine C."/>
            <person name="Masonjones S."/>
            <person name="Stajich J.E."/>
        </authorList>
    </citation>
    <scope>NUCLEOTIDE SEQUENCE [LARGE SCALE GENOMIC DNA]</scope>
    <source>
        <strain evidence="3">CCFEE 5527</strain>
    </source>
</reference>
<dbReference type="EMBL" id="NAJO01000005">
    <property type="protein sequence ID" value="OQO12187.1"/>
    <property type="molecule type" value="Genomic_DNA"/>
</dbReference>
<organism evidence="2 3">
    <name type="scientific">Cryoendolithus antarcticus</name>
    <dbReference type="NCBI Taxonomy" id="1507870"/>
    <lineage>
        <taxon>Eukaryota</taxon>
        <taxon>Fungi</taxon>
        <taxon>Dikarya</taxon>
        <taxon>Ascomycota</taxon>
        <taxon>Pezizomycotina</taxon>
        <taxon>Dothideomycetes</taxon>
        <taxon>Dothideomycetidae</taxon>
        <taxon>Cladosporiales</taxon>
        <taxon>Cladosporiaceae</taxon>
        <taxon>Cryoendolithus</taxon>
    </lineage>
</organism>
<dbReference type="AlphaFoldDB" id="A0A1V8TLD8"/>
<feature type="compositionally biased region" description="Polar residues" evidence="1">
    <location>
        <begin position="334"/>
        <end position="354"/>
    </location>
</feature>
<evidence type="ECO:0000256" key="1">
    <source>
        <dbReference type="SAM" id="MobiDB-lite"/>
    </source>
</evidence>
<sequence>MLQDETPPSQARNRLVKRSASTRSIASSAALSSGSKIPVPNFRRPATSHQRSATFQEQSLPIAENEPKPGHDRTDSTQWRHYFTPKVADIPTSFMRRASTGIPNPIRRIYPDRRYVPTLVSAEHSVGRAELETDGALAFDFDFGAGTPSFVAVAAANTPSEPRRSFSIGDLLSTGPSPLWKRPNPSKSRLPHGKLARTNNRRVVSAPQHTMGSALSTSRVESDRPVKRREVDTSTVSSPSLYAASSATRASEATAPQEIQLNLGAEVLTSPAASPYMDGTSPNHSLSSPLAQRRLPSATETSAAQRPPRLSAATSEITTASSDNEYKSIGDASTDYQSDNFFDSFPTRTTQSSGGKRGPLIETIFDESPPNFSSGRSTKLKDFLNSSQARAAEGGEPHRYSTIEEEESTSTPRRSMNERRLASSPHLSAVAYNVFSSSPPAVHEVADVEEIDWDVPENYTSSPAAAADQPGTLDRAQEEFLPTQRSLPFRLGTLTKPHNSSSVTSTPQRNGATDRTTTIFDWSEAQPSPSQNHTPPRPKTVHGKKDPESRGSRQQGRRAPSAMHARSHSVPVVPDVDGKRSNATANKFGTWGVGSKAVTEDWNEDFDFEEDLPELMGAAELEEKRVDSGHEMFVPKSIREQQNNVVANIGLLREWGLLIEELKELRVRAVALEMLTGRHAQAWSEVDAMIALADQESEEDTLEPRRSPPSSPGFDYDAFDEPVREAVQTVRARTQSIRAASPALASNGNGTSGFSFEEPNTPLQALLARPRKDSEAVARSVIEALQYRRSVSDPTALQPVQSKKVPFDTGTLRHIVPYVNKLKRQVKEAMREKEGLYTSPRRRSGIETGDDMSDDDDVDDDDGPFGRIFYDPAGRQSRRAEAATDHDEPFG</sequence>
<feature type="compositionally biased region" description="Basic and acidic residues" evidence="1">
    <location>
        <begin position="65"/>
        <end position="75"/>
    </location>
</feature>
<feature type="region of interest" description="Disordered" evidence="1">
    <location>
        <begin position="389"/>
        <end position="417"/>
    </location>
</feature>
<feature type="region of interest" description="Disordered" evidence="1">
    <location>
        <begin position="829"/>
        <end position="891"/>
    </location>
</feature>
<feature type="compositionally biased region" description="Polar residues" evidence="1">
    <location>
        <begin position="496"/>
        <end position="534"/>
    </location>
</feature>
<feature type="compositionally biased region" description="Polar residues" evidence="1">
    <location>
        <begin position="197"/>
        <end position="219"/>
    </location>
</feature>
<dbReference type="Proteomes" id="UP000192596">
    <property type="component" value="Unassembled WGS sequence"/>
</dbReference>
<feature type="region of interest" description="Disordered" evidence="1">
    <location>
        <begin position="484"/>
        <end position="582"/>
    </location>
</feature>
<feature type="compositionally biased region" description="Basic and acidic residues" evidence="1">
    <location>
        <begin position="393"/>
        <end position="402"/>
    </location>
</feature>
<proteinExistence type="predicted"/>
<feature type="compositionally biased region" description="Basic and acidic residues" evidence="1">
    <location>
        <begin position="220"/>
        <end position="232"/>
    </location>
</feature>
<dbReference type="InParanoid" id="A0A1V8TLD8"/>
<feature type="compositionally biased region" description="Polar residues" evidence="1">
    <location>
        <begin position="1"/>
        <end position="12"/>
    </location>
</feature>
<feature type="region of interest" description="Disordered" evidence="1">
    <location>
        <begin position="696"/>
        <end position="718"/>
    </location>
</feature>
<protein>
    <submittedName>
        <fullName evidence="2">Uncharacterized protein</fullName>
    </submittedName>
</protein>
<feature type="region of interest" description="Disordered" evidence="1">
    <location>
        <begin position="1"/>
        <end position="77"/>
    </location>
</feature>
<feature type="compositionally biased region" description="Low complexity" evidence="1">
    <location>
        <begin position="243"/>
        <end position="255"/>
    </location>
</feature>
<dbReference type="InterPro" id="IPR045342">
    <property type="entry name" value="Etd1"/>
</dbReference>
<dbReference type="STRING" id="1507870.A0A1V8TLD8"/>
<dbReference type="OrthoDB" id="5346713at2759"/>
<feature type="compositionally biased region" description="Low complexity" evidence="1">
    <location>
        <begin position="311"/>
        <end position="322"/>
    </location>
</feature>
<feature type="compositionally biased region" description="Polar residues" evidence="1">
    <location>
        <begin position="280"/>
        <end position="290"/>
    </location>
</feature>
<accession>A0A1V8TLD8</accession>
<keyword evidence="3" id="KW-1185">Reference proteome</keyword>
<evidence type="ECO:0000313" key="2">
    <source>
        <dbReference type="EMBL" id="OQO12187.1"/>
    </source>
</evidence>
<dbReference type="GO" id="GO:0005096">
    <property type="term" value="F:GTPase activator activity"/>
    <property type="evidence" value="ECO:0007669"/>
    <property type="project" value="InterPro"/>
</dbReference>
<feature type="region of interest" description="Disordered" evidence="1">
    <location>
        <begin position="272"/>
        <end position="377"/>
    </location>
</feature>
<gene>
    <name evidence="2" type="ORF">B0A48_02828</name>
</gene>
<name>A0A1V8TLD8_9PEZI</name>
<feature type="region of interest" description="Disordered" evidence="1">
    <location>
        <begin position="174"/>
        <end position="255"/>
    </location>
</feature>
<dbReference type="Pfam" id="PF20162">
    <property type="entry name" value="Etd1"/>
    <property type="match status" value="1"/>
</dbReference>
<dbReference type="GO" id="GO:1902412">
    <property type="term" value="P:regulation of mitotic cytokinesis"/>
    <property type="evidence" value="ECO:0007669"/>
    <property type="project" value="InterPro"/>
</dbReference>
<comment type="caution">
    <text evidence="2">The sequence shown here is derived from an EMBL/GenBank/DDBJ whole genome shotgun (WGS) entry which is preliminary data.</text>
</comment>
<evidence type="ECO:0000313" key="3">
    <source>
        <dbReference type="Proteomes" id="UP000192596"/>
    </source>
</evidence>
<feature type="compositionally biased region" description="Low complexity" evidence="1">
    <location>
        <begin position="19"/>
        <end position="35"/>
    </location>
</feature>
<feature type="compositionally biased region" description="Polar residues" evidence="1">
    <location>
        <begin position="47"/>
        <end position="59"/>
    </location>
</feature>
<feature type="compositionally biased region" description="Basic and acidic residues" evidence="1">
    <location>
        <begin position="878"/>
        <end position="891"/>
    </location>
</feature>
<feature type="compositionally biased region" description="Acidic residues" evidence="1">
    <location>
        <begin position="848"/>
        <end position="863"/>
    </location>
</feature>